<sequence>MRPFFTKLCIVMILLSVVSEAFAVQSLEARLDEAQQLLTSDPKAGSEYIADLELLQKQFNESQYSRFILYKSHSLLMAGDYQQATTLLNNLLETSSSPDVKAQAYSMLAVIYASNSEFMNAFINIEKARLMLNDLTESRAIKTVLANAATIYTEVGFVDKAYEYSNSYLKEVSKTGLEKELCYAYFNSGNIEVQLQSYTKAKDYFVEASKNCKSSGQDLFFLLASQELASINLTDKNSKDSLKELELIQDKFQSIDWDIGEVNGFIKIADMLLKLKKNKEAVKYAEKAFAAETTNSYLPHKKEATRILATAYSNLENNSKAIEYYQLYIDTERQIQLQLKQRKMAYFIAMQSMK</sequence>
<keyword evidence="2" id="KW-0963">Cytoplasm</keyword>
<gene>
    <name evidence="6" type="ORF">CW740_11490</name>
</gene>
<name>A0A2K9AEI9_9GAMM</name>
<reference evidence="6 7" key="1">
    <citation type="submission" date="2017-12" db="EMBL/GenBank/DDBJ databases">
        <title>Kangiella profundi FT102 completed genome.</title>
        <authorList>
            <person name="Xu J."/>
            <person name="Wang J."/>
            <person name="Lu Y."/>
        </authorList>
    </citation>
    <scope>NUCLEOTIDE SEQUENCE [LARGE SCALE GENOMIC DNA]</scope>
    <source>
        <strain evidence="6 7">FT102</strain>
    </source>
</reference>
<dbReference type="OrthoDB" id="6190788at2"/>
<dbReference type="GO" id="GO:0005737">
    <property type="term" value="C:cytoplasm"/>
    <property type="evidence" value="ECO:0007669"/>
    <property type="project" value="UniProtKB-SubCell"/>
</dbReference>
<dbReference type="PANTHER" id="PTHR46630:SF1">
    <property type="entry name" value="TETRATRICOPEPTIDE REPEAT PROTEIN 29"/>
    <property type="match status" value="1"/>
</dbReference>
<protein>
    <submittedName>
        <fullName evidence="6">Uncharacterized protein</fullName>
    </submittedName>
</protein>
<dbReference type="PANTHER" id="PTHR46630">
    <property type="entry name" value="TETRATRICOPEPTIDE REPEAT PROTEIN 29"/>
    <property type="match status" value="1"/>
</dbReference>
<dbReference type="InterPro" id="IPR051476">
    <property type="entry name" value="Bac_ResReg_Asp_Phosphatase"/>
</dbReference>
<evidence type="ECO:0000313" key="6">
    <source>
        <dbReference type="EMBL" id="AUD79837.1"/>
    </source>
</evidence>
<keyword evidence="4" id="KW-0802">TPR repeat</keyword>
<organism evidence="6 7">
    <name type="scientific">Kangiella profundi</name>
    <dbReference type="NCBI Taxonomy" id="1561924"/>
    <lineage>
        <taxon>Bacteria</taxon>
        <taxon>Pseudomonadati</taxon>
        <taxon>Pseudomonadota</taxon>
        <taxon>Gammaproteobacteria</taxon>
        <taxon>Kangiellales</taxon>
        <taxon>Kangiellaceae</taxon>
        <taxon>Kangiella</taxon>
    </lineage>
</organism>
<accession>A0A2K9AEI9</accession>
<comment type="subcellular location">
    <subcellularLocation>
        <location evidence="1">Cytoplasm</location>
    </subcellularLocation>
</comment>
<evidence type="ECO:0000313" key="7">
    <source>
        <dbReference type="Proteomes" id="UP000232693"/>
    </source>
</evidence>
<dbReference type="Proteomes" id="UP000232693">
    <property type="component" value="Chromosome"/>
</dbReference>
<dbReference type="AlphaFoldDB" id="A0A2K9AEI9"/>
<evidence type="ECO:0000256" key="4">
    <source>
        <dbReference type="ARBA" id="ARBA00022803"/>
    </source>
</evidence>
<dbReference type="RefSeq" id="WP_106647629.1">
    <property type="nucleotide sequence ID" value="NZ_BMGO01000001.1"/>
</dbReference>
<keyword evidence="7" id="KW-1185">Reference proteome</keyword>
<dbReference type="Gene3D" id="1.25.40.10">
    <property type="entry name" value="Tetratricopeptide repeat domain"/>
    <property type="match status" value="2"/>
</dbReference>
<evidence type="ECO:0000256" key="5">
    <source>
        <dbReference type="ARBA" id="ARBA00038253"/>
    </source>
</evidence>
<proteinExistence type="inferred from homology"/>
<evidence type="ECO:0000256" key="2">
    <source>
        <dbReference type="ARBA" id="ARBA00022490"/>
    </source>
</evidence>
<dbReference type="InterPro" id="IPR019734">
    <property type="entry name" value="TPR_rpt"/>
</dbReference>
<evidence type="ECO:0000256" key="1">
    <source>
        <dbReference type="ARBA" id="ARBA00004496"/>
    </source>
</evidence>
<comment type="similarity">
    <text evidence="5">Belongs to the Rap family.</text>
</comment>
<dbReference type="EMBL" id="CP025120">
    <property type="protein sequence ID" value="AUD79837.1"/>
    <property type="molecule type" value="Genomic_DNA"/>
</dbReference>
<dbReference type="SUPFAM" id="SSF48452">
    <property type="entry name" value="TPR-like"/>
    <property type="match status" value="2"/>
</dbReference>
<dbReference type="SMART" id="SM00028">
    <property type="entry name" value="TPR"/>
    <property type="match status" value="4"/>
</dbReference>
<dbReference type="KEGG" id="kpd:CW740_11490"/>
<keyword evidence="3" id="KW-0677">Repeat</keyword>
<dbReference type="InterPro" id="IPR011990">
    <property type="entry name" value="TPR-like_helical_dom_sf"/>
</dbReference>
<dbReference type="Pfam" id="PF13181">
    <property type="entry name" value="TPR_8"/>
    <property type="match status" value="2"/>
</dbReference>
<evidence type="ECO:0000256" key="3">
    <source>
        <dbReference type="ARBA" id="ARBA00022737"/>
    </source>
</evidence>